<feature type="domain" description="O-acyltransferase WSD1-like N-terminal" evidence="12">
    <location>
        <begin position="4"/>
        <end position="261"/>
    </location>
</feature>
<evidence type="ECO:0000256" key="4">
    <source>
        <dbReference type="ARBA" id="ARBA00013244"/>
    </source>
</evidence>
<dbReference type="AlphaFoldDB" id="A0A1V3WGY3"/>
<evidence type="ECO:0000313" key="14">
    <source>
        <dbReference type="EMBL" id="OOK66229.1"/>
    </source>
</evidence>
<feature type="domain" description="O-acyltransferase WSD1 C-terminal" evidence="13">
    <location>
        <begin position="305"/>
        <end position="442"/>
    </location>
</feature>
<dbReference type="GO" id="GO:0019432">
    <property type="term" value="P:triglyceride biosynthetic process"/>
    <property type="evidence" value="ECO:0007669"/>
    <property type="project" value="UniProtKB-UniPathway"/>
</dbReference>
<comment type="similarity">
    <text evidence="3 11">Belongs to the long-chain O-acyltransferase family.</text>
</comment>
<dbReference type="GO" id="GO:0001666">
    <property type="term" value="P:response to hypoxia"/>
    <property type="evidence" value="ECO:0007669"/>
    <property type="project" value="TreeGrafter"/>
</dbReference>
<evidence type="ECO:0000256" key="3">
    <source>
        <dbReference type="ARBA" id="ARBA00009587"/>
    </source>
</evidence>
<evidence type="ECO:0000256" key="8">
    <source>
        <dbReference type="ARBA" id="ARBA00023098"/>
    </source>
</evidence>
<name>A0A1V3WGY3_MYCKA</name>
<protein>
    <recommendedName>
        <fullName evidence="4 11">Diacylglycerol O-acyltransferase</fullName>
        <ecNumber evidence="4 11">2.3.1.20</ecNumber>
    </recommendedName>
</protein>
<gene>
    <name evidence="14" type="ORF">BZL29_7598</name>
</gene>
<evidence type="ECO:0000256" key="9">
    <source>
        <dbReference type="ARBA" id="ARBA00023315"/>
    </source>
</evidence>
<dbReference type="SUPFAM" id="SSF52777">
    <property type="entry name" value="CoA-dependent acyltransferases"/>
    <property type="match status" value="1"/>
</dbReference>
<dbReference type="InterPro" id="IPR014292">
    <property type="entry name" value="Acyl_transf_WS/DGAT"/>
</dbReference>
<sequence length="492" mass="53540">MEQLTTMEASFLEAEDADRHVSLAIGALAVIDGPSPGRDELVETLSERMRTIPRLTQLVHKHPLELAAPEWVDDANFDITHHVRWAALPRPGDDAALFRTIADLMERRLDRDHPLWECWIIEGLPERRWAALIKIHHCIADGIAAMRMLANIADTGPAATFATDIRAAKEPPAPIGNPAGLSLNPLSWAGGLWRASVATTGAAAHTAKGAAEFVAGLLAPAANSSLRGSVTNMRRYSAARVSLKDVETVCEVFGVTLNDVALAAITDSYRAVLLRRGEKPRRNSLRTLIPVSVRTPDAMDRTDIRVSAMLPSLPVEQDDPVKRLRSVHTRLDRLKGSGERQAASAFVALANFVPFVLSAWTVRLLARLPQRSVVTLATNVPGPRQRLQVLGRPVEELLPVPPIAMHLRTVIGMLTYVDTLVFGITADYDATPDVDELARGIELGVARLLAAPWPANRPARSKAGGRPGWPPEFRRQLFVISLPISSPHAGPA</sequence>
<dbReference type="UniPathway" id="UPA00282"/>
<dbReference type="InterPro" id="IPR045034">
    <property type="entry name" value="O-acyltransferase_WSD1-like"/>
</dbReference>
<accession>A0A1V3WGY3</accession>
<dbReference type="EMBL" id="MVBN01000010">
    <property type="protein sequence ID" value="OOK66229.1"/>
    <property type="molecule type" value="Genomic_DNA"/>
</dbReference>
<evidence type="ECO:0000256" key="6">
    <source>
        <dbReference type="ARBA" id="ARBA00022679"/>
    </source>
</evidence>
<reference evidence="14 15" key="1">
    <citation type="submission" date="2017-02" db="EMBL/GenBank/DDBJ databases">
        <title>Complete genome sequences of Mycobacterium kansasii strains isolated from rhesus macaques.</title>
        <authorList>
            <person name="Panda A."/>
            <person name="Nagaraj S."/>
            <person name="Zhao X."/>
            <person name="Tettelin H."/>
            <person name="Detolla L.J."/>
        </authorList>
    </citation>
    <scope>NUCLEOTIDE SEQUENCE [LARGE SCALE GENOMIC DNA]</scope>
    <source>
        <strain evidence="14 15">11-3469</strain>
    </source>
</reference>
<comment type="catalytic activity">
    <reaction evidence="10 11">
        <text>an acyl-CoA + a 1,2-diacyl-sn-glycerol = a triacyl-sn-glycerol + CoA</text>
        <dbReference type="Rhea" id="RHEA:10868"/>
        <dbReference type="ChEBI" id="CHEBI:17815"/>
        <dbReference type="ChEBI" id="CHEBI:57287"/>
        <dbReference type="ChEBI" id="CHEBI:58342"/>
        <dbReference type="ChEBI" id="CHEBI:64615"/>
        <dbReference type="EC" id="2.3.1.20"/>
    </reaction>
</comment>
<evidence type="ECO:0000259" key="12">
    <source>
        <dbReference type="Pfam" id="PF03007"/>
    </source>
</evidence>
<dbReference type="PANTHER" id="PTHR31650">
    <property type="entry name" value="O-ACYLTRANSFERASE (WSD1-LIKE) FAMILY PROTEIN"/>
    <property type="match status" value="1"/>
</dbReference>
<evidence type="ECO:0000256" key="7">
    <source>
        <dbReference type="ARBA" id="ARBA00022798"/>
    </source>
</evidence>
<dbReference type="GO" id="GO:0051701">
    <property type="term" value="P:biological process involved in interaction with host"/>
    <property type="evidence" value="ECO:0007669"/>
    <property type="project" value="TreeGrafter"/>
</dbReference>
<dbReference type="GO" id="GO:0006071">
    <property type="term" value="P:glycerol metabolic process"/>
    <property type="evidence" value="ECO:0007669"/>
    <property type="project" value="UniProtKB-KW"/>
</dbReference>
<organism evidence="14 15">
    <name type="scientific">Mycobacterium kansasii</name>
    <dbReference type="NCBI Taxonomy" id="1768"/>
    <lineage>
        <taxon>Bacteria</taxon>
        <taxon>Bacillati</taxon>
        <taxon>Actinomycetota</taxon>
        <taxon>Actinomycetes</taxon>
        <taxon>Mycobacteriales</taxon>
        <taxon>Mycobacteriaceae</taxon>
        <taxon>Mycobacterium</taxon>
    </lineage>
</organism>
<dbReference type="Pfam" id="PF06974">
    <property type="entry name" value="WS_DGAT_C"/>
    <property type="match status" value="1"/>
</dbReference>
<evidence type="ECO:0000313" key="15">
    <source>
        <dbReference type="Proteomes" id="UP000188532"/>
    </source>
</evidence>
<evidence type="ECO:0000256" key="1">
    <source>
        <dbReference type="ARBA" id="ARBA00004771"/>
    </source>
</evidence>
<evidence type="ECO:0000256" key="5">
    <source>
        <dbReference type="ARBA" id="ARBA00022516"/>
    </source>
</evidence>
<dbReference type="Pfam" id="PF03007">
    <property type="entry name" value="WS_DGAT_cat"/>
    <property type="match status" value="1"/>
</dbReference>
<evidence type="ECO:0000256" key="10">
    <source>
        <dbReference type="ARBA" id="ARBA00048109"/>
    </source>
</evidence>
<dbReference type="NCBIfam" id="TIGR02946">
    <property type="entry name" value="acyl_WS_DGAT"/>
    <property type="match status" value="1"/>
</dbReference>
<comment type="pathway">
    <text evidence="2">Lipid metabolism.</text>
</comment>
<comment type="pathway">
    <text evidence="1 11">Glycerolipid metabolism; triacylglycerol biosynthesis.</text>
</comment>
<dbReference type="InterPro" id="IPR004255">
    <property type="entry name" value="O-acyltransferase_WSD1_N"/>
</dbReference>
<dbReference type="PANTHER" id="PTHR31650:SF1">
    <property type="entry name" value="WAX ESTER SYNTHASE_DIACYLGLYCEROL ACYLTRANSFERASE 4-RELATED"/>
    <property type="match status" value="1"/>
</dbReference>
<keyword evidence="5 11" id="KW-0444">Lipid biosynthesis</keyword>
<dbReference type="InterPro" id="IPR009721">
    <property type="entry name" value="O-acyltransferase_WSD1_C"/>
</dbReference>
<keyword evidence="9 11" id="KW-0012">Acyltransferase</keyword>
<dbReference type="InterPro" id="IPR023213">
    <property type="entry name" value="CAT-like_dom_sf"/>
</dbReference>
<comment type="caution">
    <text evidence="14">The sequence shown here is derived from an EMBL/GenBank/DDBJ whole genome shotgun (WGS) entry which is preliminary data.</text>
</comment>
<evidence type="ECO:0000259" key="13">
    <source>
        <dbReference type="Pfam" id="PF06974"/>
    </source>
</evidence>
<dbReference type="GO" id="GO:0071731">
    <property type="term" value="P:response to nitric oxide"/>
    <property type="evidence" value="ECO:0007669"/>
    <property type="project" value="TreeGrafter"/>
</dbReference>
<dbReference type="EC" id="2.3.1.20" evidence="4 11"/>
<evidence type="ECO:0000256" key="11">
    <source>
        <dbReference type="RuleBase" id="RU361241"/>
    </source>
</evidence>
<dbReference type="GO" id="GO:0004144">
    <property type="term" value="F:diacylglycerol O-acyltransferase activity"/>
    <property type="evidence" value="ECO:0007669"/>
    <property type="project" value="UniProtKB-EC"/>
</dbReference>
<proteinExistence type="inferred from homology"/>
<dbReference type="Gene3D" id="3.30.559.10">
    <property type="entry name" value="Chloramphenicol acetyltransferase-like domain"/>
    <property type="match status" value="1"/>
</dbReference>
<keyword evidence="7 11" id="KW-0319">Glycerol metabolism</keyword>
<dbReference type="GO" id="GO:0005886">
    <property type="term" value="C:plasma membrane"/>
    <property type="evidence" value="ECO:0007669"/>
    <property type="project" value="TreeGrafter"/>
</dbReference>
<keyword evidence="8 11" id="KW-0443">Lipid metabolism</keyword>
<keyword evidence="6 11" id="KW-0808">Transferase</keyword>
<dbReference type="Proteomes" id="UP000188532">
    <property type="component" value="Unassembled WGS sequence"/>
</dbReference>
<dbReference type="STRING" id="1768.B1T50_25890"/>
<evidence type="ECO:0000256" key="2">
    <source>
        <dbReference type="ARBA" id="ARBA00005189"/>
    </source>
</evidence>